<accession>A0A1H4N8Q1</accession>
<dbReference type="EMBL" id="FNSD01000001">
    <property type="protein sequence ID" value="SEB91497.1"/>
    <property type="molecule type" value="Genomic_DNA"/>
</dbReference>
<name>A0A1H4N8Q1_9BACT</name>
<protein>
    <submittedName>
        <fullName evidence="1">Uncharacterized protein</fullName>
    </submittedName>
</protein>
<dbReference type="Proteomes" id="UP000182409">
    <property type="component" value="Unassembled WGS sequence"/>
</dbReference>
<evidence type="ECO:0000313" key="1">
    <source>
        <dbReference type="EMBL" id="SEB91497.1"/>
    </source>
</evidence>
<sequence length="109" mass="12054">MTSPKPMGRIIFWCLRCGEHFAKIYDRDRSRRNNMGLDAAGPTTLPTCHPERSEAKSKDLQAAHLTTAVGRTATIANAAMHICCAASRMQVLRLHFAALRSAQDDKSVE</sequence>
<organism evidence="1 2">
    <name type="scientific">Terriglobus roseus</name>
    <dbReference type="NCBI Taxonomy" id="392734"/>
    <lineage>
        <taxon>Bacteria</taxon>
        <taxon>Pseudomonadati</taxon>
        <taxon>Acidobacteriota</taxon>
        <taxon>Terriglobia</taxon>
        <taxon>Terriglobales</taxon>
        <taxon>Acidobacteriaceae</taxon>
        <taxon>Terriglobus</taxon>
    </lineage>
</organism>
<proteinExistence type="predicted"/>
<evidence type="ECO:0000313" key="2">
    <source>
        <dbReference type="Proteomes" id="UP000182409"/>
    </source>
</evidence>
<gene>
    <name evidence="1" type="ORF">SAMN05443244_2170</name>
</gene>
<reference evidence="1 2" key="1">
    <citation type="submission" date="2016-10" db="EMBL/GenBank/DDBJ databases">
        <authorList>
            <person name="de Groot N.N."/>
        </authorList>
    </citation>
    <scope>NUCLEOTIDE SEQUENCE [LARGE SCALE GENOMIC DNA]</scope>
    <source>
        <strain evidence="1 2">AB35.6</strain>
    </source>
</reference>
<dbReference type="AlphaFoldDB" id="A0A1H4N8Q1"/>